<sequence>MVLSTGTLCLSLTWLQNMEYGRNKIIKVQAEEDKKGKEGIRALIRNKCSVLADLVVA</sequence>
<dbReference type="VEuPathDB" id="FungiDB:QG37_03596"/>
<dbReference type="Proteomes" id="UP000037122">
    <property type="component" value="Unassembled WGS sequence"/>
</dbReference>
<proteinExistence type="predicted"/>
<comment type="caution">
    <text evidence="1">The sequence shown here is derived from an EMBL/GenBank/DDBJ whole genome shotgun (WGS) entry which is preliminary data.</text>
</comment>
<dbReference type="AlphaFoldDB" id="A0A0L0NZN7"/>
<reference evidence="2" key="1">
    <citation type="journal article" date="2015" name="BMC Genomics">
        <title>Draft genome of a commonly misdiagnosed multidrug resistant pathogen Candida auris.</title>
        <authorList>
            <person name="Chatterjee S."/>
            <person name="Alampalli S.V."/>
            <person name="Nageshan R.K."/>
            <person name="Chettiar S.T."/>
            <person name="Joshi S."/>
            <person name="Tatu U.S."/>
        </authorList>
    </citation>
    <scope>NUCLEOTIDE SEQUENCE [LARGE SCALE GENOMIC DNA]</scope>
    <source>
        <strain evidence="2">6684</strain>
    </source>
</reference>
<name>A0A0L0NZN7_CANAR</name>
<evidence type="ECO:0000313" key="1">
    <source>
        <dbReference type="EMBL" id="KND99459.1"/>
    </source>
</evidence>
<evidence type="ECO:0000313" key="2">
    <source>
        <dbReference type="Proteomes" id="UP000037122"/>
    </source>
</evidence>
<organism evidence="1 2">
    <name type="scientific">Candidozyma auris</name>
    <name type="common">Yeast</name>
    <name type="synonym">Candida auris</name>
    <dbReference type="NCBI Taxonomy" id="498019"/>
    <lineage>
        <taxon>Eukaryota</taxon>
        <taxon>Fungi</taxon>
        <taxon>Dikarya</taxon>
        <taxon>Ascomycota</taxon>
        <taxon>Saccharomycotina</taxon>
        <taxon>Pichiomycetes</taxon>
        <taxon>Metschnikowiaceae</taxon>
        <taxon>Candidozyma</taxon>
    </lineage>
</organism>
<protein>
    <submittedName>
        <fullName evidence="1">Uncharacterized protein</fullName>
    </submittedName>
</protein>
<accession>A0A0L0NZN7</accession>
<gene>
    <name evidence="1" type="ORF">QG37_03596</name>
</gene>
<dbReference type="EMBL" id="LGST01000023">
    <property type="protein sequence ID" value="KND99459.1"/>
    <property type="molecule type" value="Genomic_DNA"/>
</dbReference>